<dbReference type="Proteomes" id="UP001217089">
    <property type="component" value="Unassembled WGS sequence"/>
</dbReference>
<dbReference type="PANTHER" id="PTHR45740:SF2">
    <property type="entry name" value="POLY [ADP-RIBOSE] POLYMERASE"/>
    <property type="match status" value="1"/>
</dbReference>
<protein>
    <submittedName>
        <fullName evidence="8">Uncharacterized protein</fullName>
    </submittedName>
</protein>
<dbReference type="Gene3D" id="3.30.720.50">
    <property type="match status" value="1"/>
</dbReference>
<feature type="region of interest" description="Disordered" evidence="5">
    <location>
        <begin position="1"/>
        <end position="20"/>
    </location>
</feature>
<dbReference type="PANTHER" id="PTHR45740">
    <property type="entry name" value="POLY [ADP-RIBOSE] POLYMERASE"/>
    <property type="match status" value="1"/>
</dbReference>
<gene>
    <name evidence="8" type="ORF">KUTeg_010571</name>
</gene>
<feature type="domain" description="WWE" evidence="7">
    <location>
        <begin position="379"/>
        <end position="466"/>
    </location>
</feature>
<name>A0ABQ9F8C2_TEGGR</name>
<evidence type="ECO:0000259" key="6">
    <source>
        <dbReference type="PROSITE" id="PS50103"/>
    </source>
</evidence>
<dbReference type="InterPro" id="IPR000571">
    <property type="entry name" value="Znf_CCCH"/>
</dbReference>
<dbReference type="InterPro" id="IPR037197">
    <property type="entry name" value="WWE_dom_sf"/>
</dbReference>
<proteinExistence type="inferred from homology"/>
<evidence type="ECO:0000259" key="7">
    <source>
        <dbReference type="PROSITE" id="PS50918"/>
    </source>
</evidence>
<feature type="zinc finger region" description="C3H1-type" evidence="4">
    <location>
        <begin position="156"/>
        <end position="182"/>
    </location>
</feature>
<feature type="zinc finger region" description="C3H1-type" evidence="4">
    <location>
        <begin position="281"/>
        <end position="308"/>
    </location>
</feature>
<keyword evidence="4" id="KW-0863">Zinc-finger</keyword>
<dbReference type="Gene3D" id="3.90.228.10">
    <property type="match status" value="1"/>
</dbReference>
<feature type="compositionally biased region" description="Basic and acidic residues" evidence="5">
    <location>
        <begin position="114"/>
        <end position="125"/>
    </location>
</feature>
<dbReference type="PROSITE" id="PS50918">
    <property type="entry name" value="WWE"/>
    <property type="match status" value="1"/>
</dbReference>
<feature type="region of interest" description="Disordered" evidence="5">
    <location>
        <begin position="460"/>
        <end position="509"/>
    </location>
</feature>
<dbReference type="InterPro" id="IPR004170">
    <property type="entry name" value="WWE_dom"/>
</dbReference>
<feature type="compositionally biased region" description="Basic and acidic residues" evidence="5">
    <location>
        <begin position="460"/>
        <end position="492"/>
    </location>
</feature>
<keyword evidence="4" id="KW-0479">Metal-binding</keyword>
<feature type="compositionally biased region" description="Basic and acidic residues" evidence="5">
    <location>
        <begin position="1"/>
        <end position="14"/>
    </location>
</feature>
<keyword evidence="9" id="KW-1185">Reference proteome</keyword>
<evidence type="ECO:0000256" key="5">
    <source>
        <dbReference type="SAM" id="MobiDB-lite"/>
    </source>
</evidence>
<keyword evidence="4" id="KW-0862">Zinc</keyword>
<evidence type="ECO:0000256" key="2">
    <source>
        <dbReference type="ARBA" id="ARBA00023242"/>
    </source>
</evidence>
<feature type="compositionally biased region" description="Low complexity" evidence="5">
    <location>
        <begin position="494"/>
        <end position="504"/>
    </location>
</feature>
<dbReference type="InterPro" id="IPR051712">
    <property type="entry name" value="ARTD-AVP"/>
</dbReference>
<feature type="domain" description="C3H1-type" evidence="6">
    <location>
        <begin position="34"/>
        <end position="55"/>
    </location>
</feature>
<comment type="similarity">
    <text evidence="3">Belongs to the ARTD/PARP family.</text>
</comment>
<dbReference type="PROSITE" id="PS50103">
    <property type="entry name" value="ZF_C3H1"/>
    <property type="match status" value="3"/>
</dbReference>
<feature type="region of interest" description="Disordered" evidence="5">
    <location>
        <begin position="106"/>
        <end position="151"/>
    </location>
</feature>
<evidence type="ECO:0000256" key="4">
    <source>
        <dbReference type="PROSITE-ProRule" id="PRU00723"/>
    </source>
</evidence>
<keyword evidence="2" id="KW-0539">Nucleus</keyword>
<dbReference type="SUPFAM" id="SSF117839">
    <property type="entry name" value="WWE domain"/>
    <property type="match status" value="2"/>
</dbReference>
<comment type="caution">
    <text evidence="8">The sequence shown here is derived from an EMBL/GenBank/DDBJ whole genome shotgun (WGS) entry which is preliminary data.</text>
</comment>
<dbReference type="Pfam" id="PF02825">
    <property type="entry name" value="WWE"/>
    <property type="match status" value="1"/>
</dbReference>
<feature type="region of interest" description="Disordered" evidence="5">
    <location>
        <begin position="241"/>
        <end position="272"/>
    </location>
</feature>
<feature type="zinc finger region" description="C3H1-type" evidence="4">
    <location>
        <begin position="34"/>
        <end position="55"/>
    </location>
</feature>
<sequence length="565" mass="66160">MKYTKSHSEAENKSQSHSYKGMASGSYKIKVPFVCTFYNQKRCSKSNCTFLHICEGFLDSTCTGCTLSHDIKADQPVSVLSAYGFITSQNAESIFEQYKFRLQQAGKNQRGKTASRDKKETTREQETEESDEVLQKGRKGKNGNKSSHVDSNEDTEYPYLICKNYNQNKCNSPHCKYLHICGKFILDECESKSTCPYNLNRRLFYQNNKPVLDGARYNTDQNEAELLKEYKRNSQKKFAIWKQRQNQPMENKELSKQSTTPETKESTSKSKPYMTKTIIQSEDVDICRSNIRERCKYGVNCNRHHCNLPYHWQYKVPTQPWKSFPLVVNETLEMNFCDKDIDNAIVSVANDRCVVDFNQMKGKLRDGELTLRRLSTSSACEAPPGETLVTNWTWYWKHENYGIQKYTNESQGDSTVSEIGREIEEKYIEDPENTIIINSDIYLYRIDFKNMKQTNIVSKKERDVRRRPEYRSKEDVEKEAKERRKISKKVDIKQSSLQQQSGGLPNHWANMNDEEEEMKRVLIQRSEKEYMDVFKVFVSSLGRSDVVVESIERIQNPYLWQNYEW</sequence>
<evidence type="ECO:0000313" key="9">
    <source>
        <dbReference type="Proteomes" id="UP001217089"/>
    </source>
</evidence>
<organism evidence="8 9">
    <name type="scientific">Tegillarca granosa</name>
    <name type="common">Malaysian cockle</name>
    <name type="synonym">Anadara granosa</name>
    <dbReference type="NCBI Taxonomy" id="220873"/>
    <lineage>
        <taxon>Eukaryota</taxon>
        <taxon>Metazoa</taxon>
        <taxon>Spiralia</taxon>
        <taxon>Lophotrochozoa</taxon>
        <taxon>Mollusca</taxon>
        <taxon>Bivalvia</taxon>
        <taxon>Autobranchia</taxon>
        <taxon>Pteriomorphia</taxon>
        <taxon>Arcoida</taxon>
        <taxon>Arcoidea</taxon>
        <taxon>Arcidae</taxon>
        <taxon>Tegillarca</taxon>
    </lineage>
</organism>
<comment type="subcellular location">
    <subcellularLocation>
        <location evidence="1">Nucleus</location>
    </subcellularLocation>
</comment>
<feature type="domain" description="C3H1-type" evidence="6">
    <location>
        <begin position="156"/>
        <end position="182"/>
    </location>
</feature>
<evidence type="ECO:0000256" key="3">
    <source>
        <dbReference type="ARBA" id="ARBA00024347"/>
    </source>
</evidence>
<feature type="domain" description="C3H1-type" evidence="6">
    <location>
        <begin position="281"/>
        <end position="308"/>
    </location>
</feature>
<reference evidence="8 9" key="1">
    <citation type="submission" date="2022-12" db="EMBL/GenBank/DDBJ databases">
        <title>Chromosome-level genome of Tegillarca granosa.</title>
        <authorList>
            <person name="Kim J."/>
        </authorList>
    </citation>
    <scope>NUCLEOTIDE SEQUENCE [LARGE SCALE GENOMIC DNA]</scope>
    <source>
        <strain evidence="8">Teg-2019</strain>
        <tissue evidence="8">Adductor muscle</tissue>
    </source>
</reference>
<accession>A0ABQ9F8C2</accession>
<evidence type="ECO:0000256" key="1">
    <source>
        <dbReference type="ARBA" id="ARBA00004123"/>
    </source>
</evidence>
<evidence type="ECO:0000313" key="8">
    <source>
        <dbReference type="EMBL" id="KAJ8311878.1"/>
    </source>
</evidence>
<dbReference type="EMBL" id="JARBDR010000461">
    <property type="protein sequence ID" value="KAJ8311878.1"/>
    <property type="molecule type" value="Genomic_DNA"/>
</dbReference>